<dbReference type="InParanoid" id="A0A2P6MZV5"/>
<keyword evidence="1" id="KW-1133">Transmembrane helix</keyword>
<proteinExistence type="predicted"/>
<dbReference type="AlphaFoldDB" id="A0A2P6MZV5"/>
<evidence type="ECO:0000256" key="1">
    <source>
        <dbReference type="SAM" id="Phobius"/>
    </source>
</evidence>
<evidence type="ECO:0000313" key="3">
    <source>
        <dbReference type="Proteomes" id="UP000241769"/>
    </source>
</evidence>
<reference evidence="2 3" key="1">
    <citation type="journal article" date="2018" name="Genome Biol. Evol.">
        <title>Multiple Roots of Fruiting Body Formation in Amoebozoa.</title>
        <authorList>
            <person name="Hillmann F."/>
            <person name="Forbes G."/>
            <person name="Novohradska S."/>
            <person name="Ferling I."/>
            <person name="Riege K."/>
            <person name="Groth M."/>
            <person name="Westermann M."/>
            <person name="Marz M."/>
            <person name="Spaller T."/>
            <person name="Winckler T."/>
            <person name="Schaap P."/>
            <person name="Glockner G."/>
        </authorList>
    </citation>
    <scope>NUCLEOTIDE SEQUENCE [LARGE SCALE GENOMIC DNA]</scope>
    <source>
        <strain evidence="2 3">Jena</strain>
    </source>
</reference>
<keyword evidence="1" id="KW-0812">Transmembrane</keyword>
<feature type="transmembrane region" description="Helical" evidence="1">
    <location>
        <begin position="52"/>
        <end position="68"/>
    </location>
</feature>
<name>A0A2P6MZV5_9EUKA</name>
<gene>
    <name evidence="2" type="ORF">PROFUN_13624</name>
</gene>
<sequence>MKVTQPLRAGDLKYQHAGSFLGHTPKGIDYWAAYRLDPKGSFQWTYRAKKHIYLWGFGLIFATFYLCAKTQEDIDTAAWGKSKDRSFMFRGPQNDARALMPQKVVEQMILSVTEMVWGILVVMAVPAENH</sequence>
<accession>A0A2P6MZV5</accession>
<organism evidence="2 3">
    <name type="scientific">Planoprotostelium fungivorum</name>
    <dbReference type="NCBI Taxonomy" id="1890364"/>
    <lineage>
        <taxon>Eukaryota</taxon>
        <taxon>Amoebozoa</taxon>
        <taxon>Evosea</taxon>
        <taxon>Variosea</taxon>
        <taxon>Cavosteliida</taxon>
        <taxon>Cavosteliaceae</taxon>
        <taxon>Planoprotostelium</taxon>
    </lineage>
</organism>
<keyword evidence="1" id="KW-0472">Membrane</keyword>
<protein>
    <submittedName>
        <fullName evidence="2">Uncharacterized protein</fullName>
    </submittedName>
</protein>
<comment type="caution">
    <text evidence="2">The sequence shown here is derived from an EMBL/GenBank/DDBJ whole genome shotgun (WGS) entry which is preliminary data.</text>
</comment>
<evidence type="ECO:0000313" key="2">
    <source>
        <dbReference type="EMBL" id="PRP77241.1"/>
    </source>
</evidence>
<dbReference type="EMBL" id="MDYQ01000272">
    <property type="protein sequence ID" value="PRP77241.1"/>
    <property type="molecule type" value="Genomic_DNA"/>
</dbReference>
<keyword evidence="3" id="KW-1185">Reference proteome</keyword>
<dbReference type="Proteomes" id="UP000241769">
    <property type="component" value="Unassembled WGS sequence"/>
</dbReference>